<accession>A0A4Z2JCH6</accession>
<evidence type="ECO:0000313" key="3">
    <source>
        <dbReference type="EMBL" id="TNN87697.1"/>
    </source>
</evidence>
<feature type="region of interest" description="Disordered" evidence="1">
    <location>
        <begin position="153"/>
        <end position="175"/>
    </location>
</feature>
<name>A0A4Z2JCH6_9TELE</name>
<gene>
    <name evidence="3" type="ORF">EYF80_002044</name>
</gene>
<evidence type="ECO:0000313" key="4">
    <source>
        <dbReference type="Proteomes" id="UP000314294"/>
    </source>
</evidence>
<comment type="caution">
    <text evidence="3">The sequence shown here is derived from an EMBL/GenBank/DDBJ whole genome shotgun (WGS) entry which is preliminary data.</text>
</comment>
<proteinExistence type="predicted"/>
<evidence type="ECO:0000256" key="1">
    <source>
        <dbReference type="SAM" id="MobiDB-lite"/>
    </source>
</evidence>
<dbReference type="AlphaFoldDB" id="A0A4Z2JCH6"/>
<protein>
    <submittedName>
        <fullName evidence="3">Uncharacterized protein</fullName>
    </submittedName>
</protein>
<keyword evidence="4" id="KW-1185">Reference proteome</keyword>
<dbReference type="Proteomes" id="UP000314294">
    <property type="component" value="Unassembled WGS sequence"/>
</dbReference>
<dbReference type="EMBL" id="SRLO01000009">
    <property type="protein sequence ID" value="TNN87697.1"/>
    <property type="molecule type" value="Genomic_DNA"/>
</dbReference>
<sequence length="272" mass="30076">MEFVHLFVNLSIPTSTVHCLCAHTVLLLYVAKIILLFFFFLLLFLLLLLLLIPLSRTRVVPPPTAPSSLSIPFTPSGPPSASWRLRWPSLMGEELADSLLSGEMSLLLLLLVVWLTGDEPGAEGDFRGICHLGIVGVDGNCFLWRANKREEDQKRHRDQNVRSTNFEGASSRVRPSGRGRVRAAAWSCEDGCVVAQGNLSNAIRSTKKSQRNLIYSQMIRLLYYCLHIELLDGAQGLLQLTDCGNNKPVCSPLLPEPGFPSNSGGKQPHQCK</sequence>
<evidence type="ECO:0000256" key="2">
    <source>
        <dbReference type="SAM" id="Phobius"/>
    </source>
</evidence>
<feature type="transmembrane region" description="Helical" evidence="2">
    <location>
        <begin position="29"/>
        <end position="52"/>
    </location>
</feature>
<reference evidence="3 4" key="1">
    <citation type="submission" date="2019-03" db="EMBL/GenBank/DDBJ databases">
        <title>First draft genome of Liparis tanakae, snailfish: a comprehensive survey of snailfish specific genes.</title>
        <authorList>
            <person name="Kim W."/>
            <person name="Song I."/>
            <person name="Jeong J.-H."/>
            <person name="Kim D."/>
            <person name="Kim S."/>
            <person name="Ryu S."/>
            <person name="Song J.Y."/>
            <person name="Lee S.K."/>
        </authorList>
    </citation>
    <scope>NUCLEOTIDE SEQUENCE [LARGE SCALE GENOMIC DNA]</scope>
    <source>
        <tissue evidence="3">Muscle</tissue>
    </source>
</reference>
<organism evidence="3 4">
    <name type="scientific">Liparis tanakae</name>
    <name type="common">Tanaka's snailfish</name>
    <dbReference type="NCBI Taxonomy" id="230148"/>
    <lineage>
        <taxon>Eukaryota</taxon>
        <taxon>Metazoa</taxon>
        <taxon>Chordata</taxon>
        <taxon>Craniata</taxon>
        <taxon>Vertebrata</taxon>
        <taxon>Euteleostomi</taxon>
        <taxon>Actinopterygii</taxon>
        <taxon>Neopterygii</taxon>
        <taxon>Teleostei</taxon>
        <taxon>Neoteleostei</taxon>
        <taxon>Acanthomorphata</taxon>
        <taxon>Eupercaria</taxon>
        <taxon>Perciformes</taxon>
        <taxon>Cottioidei</taxon>
        <taxon>Cottales</taxon>
        <taxon>Liparidae</taxon>
        <taxon>Liparis</taxon>
    </lineage>
</organism>
<keyword evidence="2" id="KW-0812">Transmembrane</keyword>
<keyword evidence="2" id="KW-1133">Transmembrane helix</keyword>
<keyword evidence="2" id="KW-0472">Membrane</keyword>